<dbReference type="InterPro" id="IPR009061">
    <property type="entry name" value="DNA-bd_dom_put_sf"/>
</dbReference>
<name>A0A367QJM4_9NOSO</name>
<evidence type="ECO:0000259" key="1">
    <source>
        <dbReference type="Pfam" id="PF12728"/>
    </source>
</evidence>
<accession>A0A367QJM4</accession>
<dbReference type="AlphaFoldDB" id="A0A367QJM4"/>
<organism evidence="2 3">
    <name type="scientific">Nostoc minutum NIES-26</name>
    <dbReference type="NCBI Taxonomy" id="1844469"/>
    <lineage>
        <taxon>Bacteria</taxon>
        <taxon>Bacillati</taxon>
        <taxon>Cyanobacteriota</taxon>
        <taxon>Cyanophyceae</taxon>
        <taxon>Nostocales</taxon>
        <taxon>Nostocaceae</taxon>
        <taxon>Nostoc</taxon>
    </lineage>
</organism>
<gene>
    <name evidence="2" type="ORF">A6770_28310</name>
</gene>
<protein>
    <recommendedName>
        <fullName evidence="1">Helix-turn-helix domain-containing protein</fullName>
    </recommendedName>
</protein>
<feature type="domain" description="Helix-turn-helix" evidence="1">
    <location>
        <begin position="4"/>
        <end position="52"/>
    </location>
</feature>
<evidence type="ECO:0000313" key="2">
    <source>
        <dbReference type="EMBL" id="RCJ24418.1"/>
    </source>
</evidence>
<dbReference type="Proteomes" id="UP000252107">
    <property type="component" value="Unassembled WGS sequence"/>
</dbReference>
<reference evidence="2" key="1">
    <citation type="submission" date="2016-04" db="EMBL/GenBank/DDBJ databases">
        <authorList>
            <person name="Tabuchi Yagui T.R."/>
        </authorList>
    </citation>
    <scope>NUCLEOTIDE SEQUENCE [LARGE SCALE GENOMIC DNA]</scope>
    <source>
        <strain evidence="2">NIES-26</strain>
    </source>
</reference>
<dbReference type="InterPro" id="IPR041657">
    <property type="entry name" value="HTH_17"/>
</dbReference>
<proteinExistence type="predicted"/>
<dbReference type="Gene3D" id="1.10.1660.10">
    <property type="match status" value="1"/>
</dbReference>
<sequence length="74" mass="8620">MDNYTCNEIAKILNLHTSTVSGWVKRGWLKGVKRSKQHYQVRAEDLKHFLKNPPSRIRNRIAAIDQLTIKYLVG</sequence>
<dbReference type="Pfam" id="PF12728">
    <property type="entry name" value="HTH_17"/>
    <property type="match status" value="1"/>
</dbReference>
<dbReference type="SUPFAM" id="SSF46955">
    <property type="entry name" value="Putative DNA-binding domain"/>
    <property type="match status" value="1"/>
</dbReference>
<comment type="caution">
    <text evidence="2">The sequence shown here is derived from an EMBL/GenBank/DDBJ whole genome shotgun (WGS) entry which is preliminary data.</text>
</comment>
<evidence type="ECO:0000313" key="3">
    <source>
        <dbReference type="Proteomes" id="UP000252107"/>
    </source>
</evidence>
<dbReference type="EMBL" id="LXQD01000318">
    <property type="protein sequence ID" value="RCJ24418.1"/>
    <property type="molecule type" value="Genomic_DNA"/>
</dbReference>
<keyword evidence="3" id="KW-1185">Reference proteome</keyword>